<dbReference type="EMBL" id="JANRMS010000594">
    <property type="protein sequence ID" value="KAJ3537195.1"/>
    <property type="molecule type" value="Genomic_DNA"/>
</dbReference>
<sequence length="162" mass="17518">MAERDETRDPPARQTPTNLTTEPDVVPRASSDATVNADLRDPQIQPELQGPTTEKRPPLPDGERKPAPINTENIPKTGHLDVTETSCLATPTSQERPVLKGDKHVYGLRVLSGPQGGASSHVDIITVHNIGESSRSAWTHVSDQGKPKKSADPGKTMRPLEL</sequence>
<keyword evidence="2" id="KW-1185">Reference proteome</keyword>
<proteinExistence type="predicted"/>
<gene>
    <name evidence="1" type="ORF">NM208_g6420</name>
</gene>
<evidence type="ECO:0000313" key="1">
    <source>
        <dbReference type="EMBL" id="KAJ3537195.1"/>
    </source>
</evidence>
<organism evidence="1 2">
    <name type="scientific">Fusarium decemcellulare</name>
    <dbReference type="NCBI Taxonomy" id="57161"/>
    <lineage>
        <taxon>Eukaryota</taxon>
        <taxon>Fungi</taxon>
        <taxon>Dikarya</taxon>
        <taxon>Ascomycota</taxon>
        <taxon>Pezizomycotina</taxon>
        <taxon>Sordariomycetes</taxon>
        <taxon>Hypocreomycetidae</taxon>
        <taxon>Hypocreales</taxon>
        <taxon>Nectriaceae</taxon>
        <taxon>Fusarium</taxon>
        <taxon>Fusarium decemcellulare species complex</taxon>
    </lineage>
</organism>
<protein>
    <submittedName>
        <fullName evidence="1">Uncharacterized protein</fullName>
    </submittedName>
</protein>
<accession>A0ACC1SD11</accession>
<name>A0ACC1SD11_9HYPO</name>
<dbReference type="Proteomes" id="UP001148629">
    <property type="component" value="Unassembled WGS sequence"/>
</dbReference>
<comment type="caution">
    <text evidence="1">The sequence shown here is derived from an EMBL/GenBank/DDBJ whole genome shotgun (WGS) entry which is preliminary data.</text>
</comment>
<reference evidence="1" key="1">
    <citation type="submission" date="2022-08" db="EMBL/GenBank/DDBJ databases">
        <title>Genome Sequence of Fusarium decemcellulare.</title>
        <authorList>
            <person name="Buettner E."/>
        </authorList>
    </citation>
    <scope>NUCLEOTIDE SEQUENCE</scope>
    <source>
        <strain evidence="1">Babe19</strain>
    </source>
</reference>
<evidence type="ECO:0000313" key="2">
    <source>
        <dbReference type="Proteomes" id="UP001148629"/>
    </source>
</evidence>